<evidence type="ECO:0000313" key="4">
    <source>
        <dbReference type="Proteomes" id="UP000887566"/>
    </source>
</evidence>
<dbReference type="WBParaSite" id="PSAMB.scaffold441size50975.g5797.t1">
    <property type="protein sequence ID" value="PSAMB.scaffold441size50975.g5797.t1"/>
    <property type="gene ID" value="PSAMB.scaffold441size50975.g5797"/>
</dbReference>
<reference evidence="5" key="1">
    <citation type="submission" date="2022-11" db="UniProtKB">
        <authorList>
            <consortium name="WormBaseParasite"/>
        </authorList>
    </citation>
    <scope>IDENTIFICATION</scope>
</reference>
<dbReference type="AlphaFoldDB" id="A0A914WJC4"/>
<dbReference type="SUPFAM" id="SSF56994">
    <property type="entry name" value="Insulin-like"/>
    <property type="match status" value="1"/>
</dbReference>
<sequence length="77" mass="8326">MIVALFVALIIAHPANAAPRICGLRLTNYLTRICGKGAINSEEMPCFNKIAILNGNSIAMQCCLKGCTEADMEEYCC</sequence>
<dbReference type="Proteomes" id="UP000887566">
    <property type="component" value="Unplaced"/>
</dbReference>
<keyword evidence="2 3" id="KW-0732">Signal</keyword>
<accession>A0A914WJC4</accession>
<feature type="signal peptide" evidence="3">
    <location>
        <begin position="1"/>
        <end position="17"/>
    </location>
</feature>
<dbReference type="InterPro" id="IPR036438">
    <property type="entry name" value="Insulin-like_sf"/>
</dbReference>
<comment type="similarity">
    <text evidence="1">Belongs to the insulin family.</text>
</comment>
<feature type="chain" id="PRO_5036788753" evidence="3">
    <location>
        <begin position="18"/>
        <end position="77"/>
    </location>
</feature>
<keyword evidence="4" id="KW-1185">Reference proteome</keyword>
<dbReference type="PRINTS" id="PR00276">
    <property type="entry name" value="INSULINFAMLY"/>
</dbReference>
<evidence type="ECO:0000256" key="2">
    <source>
        <dbReference type="ARBA" id="ARBA00022729"/>
    </source>
</evidence>
<dbReference type="InterPro" id="IPR022353">
    <property type="entry name" value="Insulin_CS"/>
</dbReference>
<name>A0A914WJC4_9BILA</name>
<dbReference type="GO" id="GO:0005179">
    <property type="term" value="F:hormone activity"/>
    <property type="evidence" value="ECO:0007669"/>
    <property type="project" value="InterPro"/>
</dbReference>
<dbReference type="PROSITE" id="PS00262">
    <property type="entry name" value="INSULIN"/>
    <property type="match status" value="1"/>
</dbReference>
<dbReference type="Gene3D" id="1.10.100.10">
    <property type="entry name" value="Insulin-like"/>
    <property type="match status" value="1"/>
</dbReference>
<organism evidence="4 5">
    <name type="scientific">Plectus sambesii</name>
    <dbReference type="NCBI Taxonomy" id="2011161"/>
    <lineage>
        <taxon>Eukaryota</taxon>
        <taxon>Metazoa</taxon>
        <taxon>Ecdysozoa</taxon>
        <taxon>Nematoda</taxon>
        <taxon>Chromadorea</taxon>
        <taxon>Plectida</taxon>
        <taxon>Plectina</taxon>
        <taxon>Plectoidea</taxon>
        <taxon>Plectidae</taxon>
        <taxon>Plectus</taxon>
    </lineage>
</organism>
<evidence type="ECO:0000256" key="3">
    <source>
        <dbReference type="SAM" id="SignalP"/>
    </source>
</evidence>
<dbReference type="InterPro" id="IPR022352">
    <property type="entry name" value="Ins/IGF/rlx"/>
</dbReference>
<evidence type="ECO:0000313" key="5">
    <source>
        <dbReference type="WBParaSite" id="PSAMB.scaffold441size50975.g5797.t1"/>
    </source>
</evidence>
<protein>
    <submittedName>
        <fullName evidence="5">Insulin-like domain-containing protein</fullName>
    </submittedName>
</protein>
<evidence type="ECO:0000256" key="1">
    <source>
        <dbReference type="ARBA" id="ARBA00009034"/>
    </source>
</evidence>
<proteinExistence type="inferred from homology"/>